<name>A0A974S2T5_9SPHN</name>
<evidence type="ECO:0000256" key="5">
    <source>
        <dbReference type="SAM" id="MobiDB-lite"/>
    </source>
</evidence>
<dbReference type="EMBL" id="CP061035">
    <property type="protein sequence ID" value="QQV75942.1"/>
    <property type="molecule type" value="Genomic_DNA"/>
</dbReference>
<evidence type="ECO:0000313" key="9">
    <source>
        <dbReference type="Proteomes" id="UP000595894"/>
    </source>
</evidence>
<evidence type="ECO:0000256" key="6">
    <source>
        <dbReference type="SAM" id="Phobius"/>
    </source>
</evidence>
<feature type="region of interest" description="Disordered" evidence="5">
    <location>
        <begin position="276"/>
        <end position="321"/>
    </location>
</feature>
<evidence type="ECO:0000313" key="8">
    <source>
        <dbReference type="EMBL" id="QQV75942.1"/>
    </source>
</evidence>
<keyword evidence="3" id="KW-0133">Cell shape</keyword>
<reference evidence="9" key="1">
    <citation type="submission" date="2020-09" db="EMBL/GenBank/DDBJ databases">
        <title>Sphingomonas sp., a new species isolated from pork steak.</title>
        <authorList>
            <person name="Heidler von Heilborn D."/>
        </authorList>
    </citation>
    <scope>NUCLEOTIDE SEQUENCE [LARGE SCALE GENOMIC DNA]</scope>
</reference>
<gene>
    <name evidence="8" type="primary">mreC</name>
    <name evidence="8" type="ORF">H5J25_10060</name>
</gene>
<feature type="domain" description="Rod shape-determining protein MreC beta-barrel core" evidence="7">
    <location>
        <begin position="136"/>
        <end position="260"/>
    </location>
</feature>
<protein>
    <recommendedName>
        <fullName evidence="2">Cell shape-determining protein MreC</fullName>
    </recommendedName>
    <alternativeName>
        <fullName evidence="4">Cell shape protein MreC</fullName>
    </alternativeName>
</protein>
<organism evidence="8 9">
    <name type="scientific">Sphingomonas aliaeris</name>
    <dbReference type="NCBI Taxonomy" id="2759526"/>
    <lineage>
        <taxon>Bacteria</taxon>
        <taxon>Pseudomonadati</taxon>
        <taxon>Pseudomonadota</taxon>
        <taxon>Alphaproteobacteria</taxon>
        <taxon>Sphingomonadales</taxon>
        <taxon>Sphingomonadaceae</taxon>
        <taxon>Sphingomonas</taxon>
    </lineage>
</organism>
<dbReference type="NCBIfam" id="TIGR00219">
    <property type="entry name" value="mreC"/>
    <property type="match status" value="1"/>
</dbReference>
<dbReference type="KEGG" id="sari:H5J25_10060"/>
<dbReference type="InterPro" id="IPR055342">
    <property type="entry name" value="MreC_beta-barrel_core"/>
</dbReference>
<sequence>MAPSRNRRPGFSRRAQYGLFLGYVIAVAGAVVAVVLLAFATMNPPVFAAMRASLAEITTPISSGVAGIGRGIAAIPEGISEHFATVDKNAELRRELNDVQALLLRARTLARDNRRLTALLQIRERVAVPIVAARLVNSSASSTRRTATLNAGTWQGVKVGQPVRGPDGLIGRILEAGPNTSRVLLITDAESRVPVRRTRDGLVALADGRGDGLLQINAGTLSNVSLAPGDVFVTSGNGGIYAPGIPVARVIERGQDSARARSFARPNTLDFALVQDIFLPPPPPPPPAAGPTPVPVASPTPSPSPARSPTPSPAPSRPAGK</sequence>
<dbReference type="InterPro" id="IPR007221">
    <property type="entry name" value="MreC"/>
</dbReference>
<dbReference type="Pfam" id="PF04085">
    <property type="entry name" value="MreC"/>
    <property type="match status" value="1"/>
</dbReference>
<dbReference type="InterPro" id="IPR042177">
    <property type="entry name" value="Cell/Rod_1"/>
</dbReference>
<evidence type="ECO:0000256" key="4">
    <source>
        <dbReference type="ARBA" id="ARBA00032089"/>
    </source>
</evidence>
<accession>A0A974S2T5</accession>
<dbReference type="Gene3D" id="2.40.10.340">
    <property type="entry name" value="Rod shape-determining protein MreC, domain 1"/>
    <property type="match status" value="1"/>
</dbReference>
<dbReference type="GO" id="GO:0005886">
    <property type="term" value="C:plasma membrane"/>
    <property type="evidence" value="ECO:0007669"/>
    <property type="project" value="TreeGrafter"/>
</dbReference>
<keyword evidence="6" id="KW-0472">Membrane</keyword>
<feature type="transmembrane region" description="Helical" evidence="6">
    <location>
        <begin position="20"/>
        <end position="42"/>
    </location>
</feature>
<evidence type="ECO:0000256" key="1">
    <source>
        <dbReference type="ARBA" id="ARBA00009369"/>
    </source>
</evidence>
<dbReference type="InterPro" id="IPR042175">
    <property type="entry name" value="Cell/Rod_MreC_2"/>
</dbReference>
<keyword evidence="6" id="KW-0812">Transmembrane</keyword>
<comment type="similarity">
    <text evidence="1">Belongs to the MreC family.</text>
</comment>
<dbReference type="GO" id="GO:0008360">
    <property type="term" value="P:regulation of cell shape"/>
    <property type="evidence" value="ECO:0007669"/>
    <property type="project" value="UniProtKB-KW"/>
</dbReference>
<keyword evidence="6" id="KW-1133">Transmembrane helix</keyword>
<dbReference type="Proteomes" id="UP000595894">
    <property type="component" value="Chromosome"/>
</dbReference>
<dbReference type="Gene3D" id="2.40.10.350">
    <property type="entry name" value="Rod shape-determining protein MreC, domain 2"/>
    <property type="match status" value="1"/>
</dbReference>
<feature type="compositionally biased region" description="Pro residues" evidence="5">
    <location>
        <begin position="279"/>
        <end position="321"/>
    </location>
</feature>
<evidence type="ECO:0000256" key="2">
    <source>
        <dbReference type="ARBA" id="ARBA00013855"/>
    </source>
</evidence>
<dbReference type="PANTHER" id="PTHR34138">
    <property type="entry name" value="CELL SHAPE-DETERMINING PROTEIN MREC"/>
    <property type="match status" value="1"/>
</dbReference>
<evidence type="ECO:0000256" key="3">
    <source>
        <dbReference type="ARBA" id="ARBA00022960"/>
    </source>
</evidence>
<dbReference type="PANTHER" id="PTHR34138:SF1">
    <property type="entry name" value="CELL SHAPE-DETERMINING PROTEIN MREC"/>
    <property type="match status" value="1"/>
</dbReference>
<proteinExistence type="inferred from homology"/>
<evidence type="ECO:0000259" key="7">
    <source>
        <dbReference type="Pfam" id="PF04085"/>
    </source>
</evidence>
<dbReference type="AlphaFoldDB" id="A0A974S2T5"/>
<keyword evidence="9" id="KW-1185">Reference proteome</keyword>